<evidence type="ECO:0000313" key="1">
    <source>
        <dbReference type="EMBL" id="KAG0443884.1"/>
    </source>
</evidence>
<name>A0AC60QXW8_IXOPE</name>
<dbReference type="Proteomes" id="UP000805193">
    <property type="component" value="Unassembled WGS sequence"/>
</dbReference>
<keyword evidence="2" id="KW-1185">Reference proteome</keyword>
<sequence>MAEDEHIPISFQPDCWTEKPPQFTSLSQDKVWRYLCRETDSFRKVNRGWAFKEEGYVLNVRWNASDDSQICLVRAICLSSMKKAPYTVSAWFASGIGRIMGGSCSGVAWLSETCHHIAALLLTAEESCNASGTSCTDIPRILGGASSSQEACSSAATCRHHILQVFGQPASEGEEETLQNPCEAVGDASSEQIQALRDGLRIRTPGLQWLEFRGAEEARPARPPLPIADNEDLWSRNARDGVYKPAESLPPLTDEEWAEVTRSTIGQADNPRWHEERRGRITASVLSAVIKCMKPEYLVKGILYPSQDSASEAMRYGRMHEGTAVAAYEFFPYRGPSRKKPTERNLAITSLTIERLQAKRTVSRAELLRLSEEVSALLTTEDLEPNQEDRIVEIRDELDALAKEIKQQDALIEPHVRDDAIAGEYGGVRKHQCSSHEPGHDLSACNARTRPLKEPITQKFSGDRLGLQPFWEQFRLAVHENSALSDTEKFLYLCAALVVKAAAAVSGIQGTEQNYKYAVKTLKERFGRQDVLVQEHLTQLLSLQHVKSLDDVSALRRLHDPVQRNIAGLTTLGVPPDSYSAMLCAALFRVLPTKWAIYTTRQCELRMALYEGAPDLPPTPRSPPQSDSPPHSPPPPQCRYGNTEWCSCNNCGILENGTEGECICCREMGTVLTRVQPAGCITEHPEFSMLCLNISVLRLLYFELRGLGYPMHNDIHSIWMVAEESKEHAHFVLHCEAKRHQSGETKRYYYCHSSRSFQSKSKGRGHWRSSWRRRPYRRGPGEPRNEASELMEDVGSLEDSLAAIAPTIKRTEAAINAGSHREARFNFNVVASCTARWTSSGKVVPESTKLWGASAGAAIQQLEAEVAQRAAEETPPLVMGEGSRGGLKRGFDDVQAEEEEDGDEEGGPPAAKSRGPQDLEEVLELLKLAPEQPLEEGATNWRKVLEQLDQEEINPHNLQTLVKLVEFRGFNAGKLATKIMTSTCSGYFKKPGTENNSKTMDVKAMVVIGMSRGSKVEKIHKGLPAEGLKAVNMLIDTYGIVRTTRDLMVPTFPRMVAVFPSVAMDFASLMTLGPVSHMTMTSSVPNYPRCLMCAGFPSLILTRDQDFAEVLISAYLLYQLEVSLVLNPDFKKLSHDEKKRVVEGFARAAMQSSYCSEE</sequence>
<comment type="caution">
    <text evidence="1">The sequence shown here is derived from an EMBL/GenBank/DDBJ whole genome shotgun (WGS) entry which is preliminary data.</text>
</comment>
<dbReference type="EMBL" id="JABSTQ010002768">
    <property type="protein sequence ID" value="KAG0443884.1"/>
    <property type="molecule type" value="Genomic_DNA"/>
</dbReference>
<gene>
    <name evidence="1" type="ORF">HPB47_014425</name>
</gene>
<protein>
    <submittedName>
        <fullName evidence="1">Uncharacterized protein</fullName>
    </submittedName>
</protein>
<evidence type="ECO:0000313" key="2">
    <source>
        <dbReference type="Proteomes" id="UP000805193"/>
    </source>
</evidence>
<accession>A0AC60QXW8</accession>
<proteinExistence type="predicted"/>
<reference evidence="1 2" key="1">
    <citation type="journal article" date="2020" name="Cell">
        <title>Large-Scale Comparative Analyses of Tick Genomes Elucidate Their Genetic Diversity and Vector Capacities.</title>
        <authorList>
            <consortium name="Tick Genome and Microbiome Consortium (TIGMIC)"/>
            <person name="Jia N."/>
            <person name="Wang J."/>
            <person name="Shi W."/>
            <person name="Du L."/>
            <person name="Sun Y."/>
            <person name="Zhan W."/>
            <person name="Jiang J.F."/>
            <person name="Wang Q."/>
            <person name="Zhang B."/>
            <person name="Ji P."/>
            <person name="Bell-Sakyi L."/>
            <person name="Cui X.M."/>
            <person name="Yuan T.T."/>
            <person name="Jiang B.G."/>
            <person name="Yang W.F."/>
            <person name="Lam T.T."/>
            <person name="Chang Q.C."/>
            <person name="Ding S.J."/>
            <person name="Wang X.J."/>
            <person name="Zhu J.G."/>
            <person name="Ruan X.D."/>
            <person name="Zhao L."/>
            <person name="Wei J.T."/>
            <person name="Ye R.Z."/>
            <person name="Que T.C."/>
            <person name="Du C.H."/>
            <person name="Zhou Y.H."/>
            <person name="Cheng J.X."/>
            <person name="Dai P.F."/>
            <person name="Guo W.B."/>
            <person name="Han X.H."/>
            <person name="Huang E.J."/>
            <person name="Li L.F."/>
            <person name="Wei W."/>
            <person name="Gao Y.C."/>
            <person name="Liu J.Z."/>
            <person name="Shao H.Z."/>
            <person name="Wang X."/>
            <person name="Wang C.C."/>
            <person name="Yang T.C."/>
            <person name="Huo Q.B."/>
            <person name="Li W."/>
            <person name="Chen H.Y."/>
            <person name="Chen S.E."/>
            <person name="Zhou L.G."/>
            <person name="Ni X.B."/>
            <person name="Tian J.H."/>
            <person name="Sheng Y."/>
            <person name="Liu T."/>
            <person name="Pan Y.S."/>
            <person name="Xia L.Y."/>
            <person name="Li J."/>
            <person name="Zhao F."/>
            <person name="Cao W.C."/>
        </authorList>
    </citation>
    <scope>NUCLEOTIDE SEQUENCE [LARGE SCALE GENOMIC DNA]</scope>
    <source>
        <strain evidence="1">Iper-2018</strain>
    </source>
</reference>
<organism evidence="1 2">
    <name type="scientific">Ixodes persulcatus</name>
    <name type="common">Taiga tick</name>
    <dbReference type="NCBI Taxonomy" id="34615"/>
    <lineage>
        <taxon>Eukaryota</taxon>
        <taxon>Metazoa</taxon>
        <taxon>Ecdysozoa</taxon>
        <taxon>Arthropoda</taxon>
        <taxon>Chelicerata</taxon>
        <taxon>Arachnida</taxon>
        <taxon>Acari</taxon>
        <taxon>Parasitiformes</taxon>
        <taxon>Ixodida</taxon>
        <taxon>Ixodoidea</taxon>
        <taxon>Ixodidae</taxon>
        <taxon>Ixodinae</taxon>
        <taxon>Ixodes</taxon>
    </lineage>
</organism>